<protein>
    <submittedName>
        <fullName evidence="2">Uncharacterized protein</fullName>
    </submittedName>
</protein>
<accession>A0ABQ6F3R4</accession>
<evidence type="ECO:0000256" key="1">
    <source>
        <dbReference type="SAM" id="MobiDB-lite"/>
    </source>
</evidence>
<dbReference type="InterPro" id="IPR024079">
    <property type="entry name" value="MetalloPept_cat_dom_sf"/>
</dbReference>
<sequence length="252" mass="27718">MVEAIQYHPQHSNSLSSSSNSNTYEFPNKLSVPNTLEYLTKTPELGIDTSLLQTLSSDMVASSVILFSNSEKSGAYNPEVSSIGISALPHSEKNNGAYVAQQISTLAHEMSHARDHIELHQFDSGLTNNLGKGAELSSIKALYRTELKAWVVEAMQCKLSKSTTNRMDLLLASAKQGISGVINSETNTFNSRIMAYKAQAGLPESWGADKILDKTKLKSNLDNALQLFEKTEIQSTDDAQHFLKELDMIFND</sequence>
<feature type="region of interest" description="Disordered" evidence="1">
    <location>
        <begin position="1"/>
        <end position="23"/>
    </location>
</feature>
<dbReference type="Gene3D" id="3.40.390.10">
    <property type="entry name" value="Collagenase (Catalytic Domain)"/>
    <property type="match status" value="1"/>
</dbReference>
<evidence type="ECO:0000313" key="2">
    <source>
        <dbReference type="EMBL" id="GLT19609.1"/>
    </source>
</evidence>
<feature type="compositionally biased region" description="Low complexity" evidence="1">
    <location>
        <begin position="12"/>
        <end position="22"/>
    </location>
</feature>
<reference evidence="3" key="1">
    <citation type="journal article" date="2019" name="Int. J. Syst. Evol. Microbiol.">
        <title>The Global Catalogue of Microorganisms (GCM) 10K type strain sequencing project: providing services to taxonomists for standard genome sequencing and annotation.</title>
        <authorList>
            <consortium name="The Broad Institute Genomics Platform"/>
            <consortium name="The Broad Institute Genome Sequencing Center for Infectious Disease"/>
            <person name="Wu L."/>
            <person name="Ma J."/>
        </authorList>
    </citation>
    <scope>NUCLEOTIDE SEQUENCE [LARGE SCALE GENOMIC DNA]</scope>
    <source>
        <strain evidence="3">NBRC 108723</strain>
    </source>
</reference>
<organism evidence="2 3">
    <name type="scientific">Vibrio zhanjiangensis</name>
    <dbReference type="NCBI Taxonomy" id="1046128"/>
    <lineage>
        <taxon>Bacteria</taxon>
        <taxon>Pseudomonadati</taxon>
        <taxon>Pseudomonadota</taxon>
        <taxon>Gammaproteobacteria</taxon>
        <taxon>Vibrionales</taxon>
        <taxon>Vibrionaceae</taxon>
        <taxon>Vibrio</taxon>
    </lineage>
</organism>
<dbReference type="RefSeq" id="WP_284193460.1">
    <property type="nucleotide sequence ID" value="NZ_BSPW01000079.1"/>
</dbReference>
<name>A0ABQ6F3R4_9VIBR</name>
<dbReference type="Proteomes" id="UP001157138">
    <property type="component" value="Unassembled WGS sequence"/>
</dbReference>
<dbReference type="EMBL" id="BSPW01000079">
    <property type="protein sequence ID" value="GLT19609.1"/>
    <property type="molecule type" value="Genomic_DNA"/>
</dbReference>
<evidence type="ECO:0000313" key="3">
    <source>
        <dbReference type="Proteomes" id="UP001157138"/>
    </source>
</evidence>
<gene>
    <name evidence="2" type="ORF">GCM10007938_33910</name>
</gene>
<proteinExistence type="predicted"/>
<keyword evidence="3" id="KW-1185">Reference proteome</keyword>
<comment type="caution">
    <text evidence="2">The sequence shown here is derived from an EMBL/GenBank/DDBJ whole genome shotgun (WGS) entry which is preliminary data.</text>
</comment>